<feature type="transmembrane region" description="Helical" evidence="1">
    <location>
        <begin position="233"/>
        <end position="256"/>
    </location>
</feature>
<feature type="transmembrane region" description="Helical" evidence="1">
    <location>
        <begin position="103"/>
        <end position="122"/>
    </location>
</feature>
<dbReference type="GO" id="GO:0008610">
    <property type="term" value="P:lipid biosynthetic process"/>
    <property type="evidence" value="ECO:0007669"/>
    <property type="project" value="UniProtKB-ARBA"/>
</dbReference>
<dbReference type="PANTHER" id="PTHR19353">
    <property type="entry name" value="FATTY ACID DESATURASE 2"/>
    <property type="match status" value="1"/>
</dbReference>
<sequence>MNLQDFKFSRDKWQKEFTLALRQRVNDYFQTNNISKYANAAMVTKTVVLIGAFAALYAAIITGWVATPWLAILAWITLGIVTAGIGFSVMHDANHGAYSRNKYVNGVLGWVINLIGGFSVNWKIQHNTLHHSFTNVHGMDEDIDAGKLLRFSPEQEHLWFHRFQHLYAWFLYSLMTHMWITTKDFKQLFRYRNNGLLEQHSISFAGAFSHLLLVKVVYYAYLLVIPLVFSPFAWWVTLIGFLLMHSALGFLLGCVFQTAHVMESSHFPAADEDGNLEYNWAVHQLMTTTNYAPGNRLLSWFVGGLNYQVEHHLFPNICHIHYRKLSQIVSETAKEYNLPYKSLPTFREALRIHWRMLKTLGNGATVLPVAA</sequence>
<keyword evidence="4" id="KW-1185">Reference proteome</keyword>
<feature type="transmembrane region" description="Helical" evidence="1">
    <location>
        <begin position="46"/>
        <end position="66"/>
    </location>
</feature>
<evidence type="ECO:0000313" key="3">
    <source>
        <dbReference type="EMBL" id="TXB69501.1"/>
    </source>
</evidence>
<gene>
    <name evidence="3" type="ORF">FRY97_01445</name>
</gene>
<dbReference type="PIRSF" id="PIRSF015921">
    <property type="entry name" value="FA_sphinglp_des"/>
    <property type="match status" value="1"/>
</dbReference>
<keyword evidence="1" id="KW-0812">Transmembrane</keyword>
<reference evidence="3 4" key="1">
    <citation type="submission" date="2019-08" db="EMBL/GenBank/DDBJ databases">
        <title>Genome of Phaeodactylibacter luteus.</title>
        <authorList>
            <person name="Bowman J.P."/>
        </authorList>
    </citation>
    <scope>NUCLEOTIDE SEQUENCE [LARGE SCALE GENOMIC DNA]</scope>
    <source>
        <strain evidence="3 4">KCTC 42180</strain>
    </source>
</reference>
<evidence type="ECO:0000313" key="4">
    <source>
        <dbReference type="Proteomes" id="UP000321580"/>
    </source>
</evidence>
<dbReference type="OrthoDB" id="104711at2"/>
<proteinExistence type="predicted"/>
<dbReference type="Pfam" id="PF00487">
    <property type="entry name" value="FA_desaturase"/>
    <property type="match status" value="1"/>
</dbReference>
<comment type="caution">
    <text evidence="3">The sequence shown here is derived from an EMBL/GenBank/DDBJ whole genome shotgun (WGS) entry which is preliminary data.</text>
</comment>
<feature type="transmembrane region" description="Helical" evidence="1">
    <location>
        <begin position="72"/>
        <end position="91"/>
    </location>
</feature>
<keyword evidence="1" id="KW-0472">Membrane</keyword>
<feature type="transmembrane region" description="Helical" evidence="1">
    <location>
        <begin position="166"/>
        <end position="182"/>
    </location>
</feature>
<dbReference type="GO" id="GO:0016020">
    <property type="term" value="C:membrane"/>
    <property type="evidence" value="ECO:0007669"/>
    <property type="project" value="TreeGrafter"/>
</dbReference>
<dbReference type="GO" id="GO:0016717">
    <property type="term" value="F:oxidoreductase activity, acting on paired donors, with oxidation of a pair of donors resulting in the reduction of molecular oxygen to two molecules of water"/>
    <property type="evidence" value="ECO:0007669"/>
    <property type="project" value="TreeGrafter"/>
</dbReference>
<organism evidence="3 4">
    <name type="scientific">Phaeodactylibacter luteus</name>
    <dbReference type="NCBI Taxonomy" id="1564516"/>
    <lineage>
        <taxon>Bacteria</taxon>
        <taxon>Pseudomonadati</taxon>
        <taxon>Bacteroidota</taxon>
        <taxon>Saprospiria</taxon>
        <taxon>Saprospirales</taxon>
        <taxon>Haliscomenobacteraceae</taxon>
        <taxon>Phaeodactylibacter</taxon>
    </lineage>
</organism>
<dbReference type="EMBL" id="VOOR01000002">
    <property type="protein sequence ID" value="TXB69501.1"/>
    <property type="molecule type" value="Genomic_DNA"/>
</dbReference>
<accession>A0A5C6S667</accession>
<name>A0A5C6S667_9BACT</name>
<dbReference type="CDD" id="cd03506">
    <property type="entry name" value="Delta6-FADS-like"/>
    <property type="match status" value="1"/>
</dbReference>
<dbReference type="InterPro" id="IPR005804">
    <property type="entry name" value="FA_desaturase_dom"/>
</dbReference>
<dbReference type="PANTHER" id="PTHR19353:SF19">
    <property type="entry name" value="DELTA(5) FATTY ACID DESATURASE C-RELATED"/>
    <property type="match status" value="1"/>
</dbReference>
<dbReference type="Proteomes" id="UP000321580">
    <property type="component" value="Unassembled WGS sequence"/>
</dbReference>
<evidence type="ECO:0000259" key="2">
    <source>
        <dbReference type="Pfam" id="PF00487"/>
    </source>
</evidence>
<keyword evidence="1" id="KW-1133">Transmembrane helix</keyword>
<dbReference type="AlphaFoldDB" id="A0A5C6S667"/>
<protein>
    <submittedName>
        <fullName evidence="3">Acyl-CoA desaturase</fullName>
    </submittedName>
</protein>
<dbReference type="InterPro" id="IPR012171">
    <property type="entry name" value="Fatty_acid_desaturase"/>
</dbReference>
<feature type="domain" description="Fatty acid desaturase" evidence="2">
    <location>
        <begin position="68"/>
        <end position="342"/>
    </location>
</feature>
<evidence type="ECO:0000256" key="1">
    <source>
        <dbReference type="SAM" id="Phobius"/>
    </source>
</evidence>
<feature type="transmembrane region" description="Helical" evidence="1">
    <location>
        <begin position="202"/>
        <end position="221"/>
    </location>
</feature>
<dbReference type="RefSeq" id="WP_147165633.1">
    <property type="nucleotide sequence ID" value="NZ_VOOR01000002.1"/>
</dbReference>